<reference evidence="15 18" key="1">
    <citation type="submission" date="2016-06" db="EMBL/GenBank/DDBJ databases">
        <authorList>
            <person name="Kjaerup R.B."/>
            <person name="Dalgaard T.S."/>
            <person name="Juul-Madsen H.R."/>
        </authorList>
    </citation>
    <scope>NUCLEOTIDE SEQUENCE [LARGE SCALE GENOMIC DNA]</scope>
    <source>
        <strain evidence="15 18">CECT 5115</strain>
    </source>
</reference>
<dbReference type="InterPro" id="IPR036942">
    <property type="entry name" value="Beta-barrel_TonB_sf"/>
</dbReference>
<evidence type="ECO:0000256" key="2">
    <source>
        <dbReference type="ARBA" id="ARBA00022448"/>
    </source>
</evidence>
<evidence type="ECO:0000313" key="17">
    <source>
        <dbReference type="Proteomes" id="UP000092840"/>
    </source>
</evidence>
<dbReference type="GO" id="GO:0015344">
    <property type="term" value="F:siderophore uptake transmembrane transporter activity"/>
    <property type="evidence" value="ECO:0007669"/>
    <property type="project" value="TreeGrafter"/>
</dbReference>
<protein>
    <submittedName>
        <fullName evidence="15">Colicin I receptor</fullName>
    </submittedName>
</protein>
<evidence type="ECO:0000256" key="9">
    <source>
        <dbReference type="ARBA" id="ARBA00023237"/>
    </source>
</evidence>
<dbReference type="Gene3D" id="2.40.170.20">
    <property type="entry name" value="TonB-dependent receptor, beta-barrel domain"/>
    <property type="match status" value="1"/>
</dbReference>
<evidence type="ECO:0000256" key="6">
    <source>
        <dbReference type="ARBA" id="ARBA00023065"/>
    </source>
</evidence>
<dbReference type="GO" id="GO:0009279">
    <property type="term" value="C:cell outer membrane"/>
    <property type="evidence" value="ECO:0007669"/>
    <property type="project" value="UniProtKB-SubCell"/>
</dbReference>
<dbReference type="PANTHER" id="PTHR30069">
    <property type="entry name" value="TONB-DEPENDENT OUTER MEMBRANE RECEPTOR"/>
    <property type="match status" value="1"/>
</dbReference>
<dbReference type="Pfam" id="PF07715">
    <property type="entry name" value="Plug"/>
    <property type="match status" value="1"/>
</dbReference>
<keyword evidence="5 12" id="KW-0732">Signal</keyword>
<evidence type="ECO:0000256" key="10">
    <source>
        <dbReference type="PROSITE-ProRule" id="PRU01360"/>
    </source>
</evidence>
<dbReference type="EMBL" id="FLRA01000031">
    <property type="protein sequence ID" value="SBT19193.1"/>
    <property type="molecule type" value="Genomic_DNA"/>
</dbReference>
<dbReference type="Proteomes" id="UP000092871">
    <property type="component" value="Unassembled WGS sequence"/>
</dbReference>
<feature type="chain" id="PRO_5008677130" evidence="12">
    <location>
        <begin position="22"/>
        <end position="639"/>
    </location>
</feature>
<dbReference type="InterPro" id="IPR012910">
    <property type="entry name" value="Plug_dom"/>
</dbReference>
<comment type="similarity">
    <text evidence="10 11">Belongs to the TonB-dependent receptor family.</text>
</comment>
<dbReference type="Gene3D" id="2.170.130.10">
    <property type="entry name" value="TonB-dependent receptor, plug domain"/>
    <property type="match status" value="1"/>
</dbReference>
<evidence type="ECO:0000259" key="13">
    <source>
        <dbReference type="Pfam" id="PF00593"/>
    </source>
</evidence>
<name>A0A1C3JVF7_9GAMM</name>
<dbReference type="EMBL" id="FLRB01000010">
    <property type="protein sequence ID" value="SBT20882.1"/>
    <property type="molecule type" value="Genomic_DNA"/>
</dbReference>
<keyword evidence="9 10" id="KW-0998">Cell outer membrane</keyword>
<keyword evidence="17" id="KW-1185">Reference proteome</keyword>
<keyword evidence="3 10" id="KW-1134">Transmembrane beta strand</keyword>
<dbReference type="Proteomes" id="UP000092840">
    <property type="component" value="Unassembled WGS sequence"/>
</dbReference>
<comment type="subcellular location">
    <subcellularLocation>
        <location evidence="1 10">Cell outer membrane</location>
        <topology evidence="1 10">Multi-pass membrane protein</topology>
    </subcellularLocation>
</comment>
<evidence type="ECO:0000256" key="5">
    <source>
        <dbReference type="ARBA" id="ARBA00022729"/>
    </source>
</evidence>
<evidence type="ECO:0000256" key="7">
    <source>
        <dbReference type="ARBA" id="ARBA00023077"/>
    </source>
</evidence>
<feature type="signal peptide" evidence="12">
    <location>
        <begin position="1"/>
        <end position="21"/>
    </location>
</feature>
<keyword evidence="7 11" id="KW-0798">TonB box</keyword>
<keyword evidence="6" id="KW-0406">Ion transport</keyword>
<keyword evidence="15" id="KW-0675">Receptor</keyword>
<evidence type="ECO:0000256" key="3">
    <source>
        <dbReference type="ARBA" id="ARBA00022452"/>
    </source>
</evidence>
<feature type="domain" description="TonB-dependent receptor-like beta-barrel" evidence="13">
    <location>
        <begin position="222"/>
        <end position="610"/>
    </location>
</feature>
<dbReference type="InterPro" id="IPR000531">
    <property type="entry name" value="Beta-barrel_TonB"/>
</dbReference>
<evidence type="ECO:0000313" key="18">
    <source>
        <dbReference type="Proteomes" id="UP000092871"/>
    </source>
</evidence>
<evidence type="ECO:0000256" key="12">
    <source>
        <dbReference type="SAM" id="SignalP"/>
    </source>
</evidence>
<dbReference type="GO" id="GO:0044718">
    <property type="term" value="P:siderophore transmembrane transport"/>
    <property type="evidence" value="ECO:0007669"/>
    <property type="project" value="TreeGrafter"/>
</dbReference>
<evidence type="ECO:0000256" key="8">
    <source>
        <dbReference type="ARBA" id="ARBA00023136"/>
    </source>
</evidence>
<keyword evidence="2 10" id="KW-0813">Transport</keyword>
<dbReference type="PROSITE" id="PS52016">
    <property type="entry name" value="TONB_DEPENDENT_REC_3"/>
    <property type="match status" value="1"/>
</dbReference>
<evidence type="ECO:0000256" key="1">
    <source>
        <dbReference type="ARBA" id="ARBA00004571"/>
    </source>
</evidence>
<keyword evidence="8 10" id="KW-0472">Membrane</keyword>
<dbReference type="RefSeq" id="WP_067038441.1">
    <property type="nucleotide sequence ID" value="NZ_FLRA01000031.1"/>
</dbReference>
<evidence type="ECO:0000313" key="15">
    <source>
        <dbReference type="EMBL" id="SBT19193.1"/>
    </source>
</evidence>
<dbReference type="PANTHER" id="PTHR30069:SF53">
    <property type="entry name" value="COLICIN I RECEPTOR-RELATED"/>
    <property type="match status" value="1"/>
</dbReference>
<dbReference type="AlphaFoldDB" id="A0A1C3JVF7"/>
<dbReference type="InterPro" id="IPR039426">
    <property type="entry name" value="TonB-dep_rcpt-like"/>
</dbReference>
<proteinExistence type="inferred from homology"/>
<evidence type="ECO:0000256" key="4">
    <source>
        <dbReference type="ARBA" id="ARBA00022692"/>
    </source>
</evidence>
<accession>A0A1C3JVF7</accession>
<reference evidence="16 17" key="2">
    <citation type="submission" date="2016-06" db="EMBL/GenBank/DDBJ databases">
        <authorList>
            <person name="Rodrigo-Torres L."/>
            <person name="Arahal D.R."/>
        </authorList>
    </citation>
    <scope>NUCLEOTIDE SEQUENCE [LARGE SCALE GENOMIC DNA]</scope>
    <source>
        <strain evidence="16 17">CECT 5116</strain>
    </source>
</reference>
<dbReference type="SUPFAM" id="SSF56935">
    <property type="entry name" value="Porins"/>
    <property type="match status" value="1"/>
</dbReference>
<dbReference type="Pfam" id="PF00593">
    <property type="entry name" value="TonB_dep_Rec_b-barrel"/>
    <property type="match status" value="1"/>
</dbReference>
<feature type="domain" description="TonB-dependent receptor plug" evidence="14">
    <location>
        <begin position="41"/>
        <end position="148"/>
    </location>
</feature>
<evidence type="ECO:0000313" key="16">
    <source>
        <dbReference type="EMBL" id="SBT20882.1"/>
    </source>
</evidence>
<dbReference type="InterPro" id="IPR037066">
    <property type="entry name" value="Plug_dom_sf"/>
</dbReference>
<organism evidence="15 18">
    <name type="scientific">Marinomonas gallaica</name>
    <dbReference type="NCBI Taxonomy" id="1806667"/>
    <lineage>
        <taxon>Bacteria</taxon>
        <taxon>Pseudomonadati</taxon>
        <taxon>Pseudomonadota</taxon>
        <taxon>Gammaproteobacteria</taxon>
        <taxon>Oceanospirillales</taxon>
        <taxon>Oceanospirillaceae</taxon>
        <taxon>Marinomonas</taxon>
    </lineage>
</organism>
<sequence>MFAKKCLALSVLATLPCASFATGVELDKLLVTATLASQKSEEAPAFATVITSDDIKKSAVSSLSDLMRETVGVNNNADSSGRDEIQIRGLDGAYTVILVNGKRVSSSSAFAKGSDTDLNSVPLNAIERVEIIRGPMSALYGADAIGGVVNIITKQPLDDQWQRSVNAQVRMIESGDEGTQYRLGASAQGPLADNLKVSVSAETQQQDPWYLNAEDDVSQREERKVQNLNSTLAWQTTAEQSVDFDFGYNHDKRPYQAYSASAYREQEITRIDLGATYKGAWDWGNTTAFIKQENSDVSDYNSRYPTPNHDNLEQRNTYAKAYADAAIGVHSFLGGVDYKLEKVTDPYFLENGSDSTDQYGVFLQDGIALSDAVNLTLSGRMDDHEIYGSNFSPKAYLVVDAGNGLTIKGGISQAFKAPSIAQSNSSYSQVSCGGSCFLTGNSDLEAETSTSYELGFELRKSTYDVSAAIFKNDIDNMITRTVDRSTDPISVQWVNVNKAMTQGLELSTSMDLTDDLMVSANYTFLDTESEDDSGRVAELTGRAKHQAMIGFDHQTTERLATFLNVNFISGMKGTDNNNDIKTLPSYYRADVGVIADVTDDLVIRAGIKNLNDVRLDEEDSDFTTFELGRNYYVSADLSF</sequence>
<dbReference type="CDD" id="cd01347">
    <property type="entry name" value="ligand_gated_channel"/>
    <property type="match status" value="1"/>
</dbReference>
<gene>
    <name evidence="15" type="primary">cirA_4</name>
    <name evidence="15" type="ORF">MGA5115_03355</name>
    <name evidence="16" type="ORF">MGA5116_01469</name>
</gene>
<evidence type="ECO:0000256" key="11">
    <source>
        <dbReference type="RuleBase" id="RU003357"/>
    </source>
</evidence>
<evidence type="ECO:0000259" key="14">
    <source>
        <dbReference type="Pfam" id="PF07715"/>
    </source>
</evidence>
<keyword evidence="4 10" id="KW-0812">Transmembrane</keyword>